<name>A0A429Y7H8_9BACI</name>
<evidence type="ECO:0000313" key="3">
    <source>
        <dbReference type="Proteomes" id="UP000287156"/>
    </source>
</evidence>
<comment type="caution">
    <text evidence="2">The sequence shown here is derived from an EMBL/GenBank/DDBJ whole genome shotgun (WGS) entry which is preliminary data.</text>
</comment>
<keyword evidence="3" id="KW-1185">Reference proteome</keyword>
<organism evidence="2 3">
    <name type="scientific">Siminovitchia acidinfaciens</name>
    <dbReference type="NCBI Taxonomy" id="2321395"/>
    <lineage>
        <taxon>Bacteria</taxon>
        <taxon>Bacillati</taxon>
        <taxon>Bacillota</taxon>
        <taxon>Bacilli</taxon>
        <taxon>Bacillales</taxon>
        <taxon>Bacillaceae</taxon>
        <taxon>Siminovitchia</taxon>
    </lineage>
</organism>
<dbReference type="PANTHER" id="PTHR42795:SF1">
    <property type="entry name" value="ALANINE DEHYDROGENASE"/>
    <property type="match status" value="1"/>
</dbReference>
<dbReference type="GO" id="GO:0006524">
    <property type="term" value="P:alanine catabolic process"/>
    <property type="evidence" value="ECO:0007669"/>
    <property type="project" value="TreeGrafter"/>
</dbReference>
<dbReference type="EMBL" id="QYTV02000001">
    <property type="protein sequence ID" value="RST77333.1"/>
    <property type="molecule type" value="Genomic_DNA"/>
</dbReference>
<dbReference type="InterPro" id="IPR007698">
    <property type="entry name" value="AlaDH/PNT_NAD(H)-bd"/>
</dbReference>
<feature type="domain" description="Alanine dehydrogenase/pyridine nucleotide transhydrogenase NAD(H)-binding" evidence="1">
    <location>
        <begin position="3"/>
        <end position="47"/>
    </location>
</feature>
<accession>A0A429Y7H8</accession>
<dbReference type="Proteomes" id="UP000287156">
    <property type="component" value="Unassembled WGS sequence"/>
</dbReference>
<reference evidence="2" key="1">
    <citation type="submission" date="2018-12" db="EMBL/GenBank/DDBJ databases">
        <authorList>
            <person name="Sun L."/>
            <person name="Chen Z."/>
        </authorList>
    </citation>
    <scope>NUCLEOTIDE SEQUENCE [LARGE SCALE GENOMIC DNA]</scope>
    <source>
        <strain evidence="2">3-2-2</strain>
    </source>
</reference>
<dbReference type="Pfam" id="PF01262">
    <property type="entry name" value="AlaDh_PNT_C"/>
    <property type="match status" value="1"/>
</dbReference>
<proteinExistence type="predicted"/>
<dbReference type="Gene3D" id="3.40.50.720">
    <property type="entry name" value="NAD(P)-binding Rossmann-like Domain"/>
    <property type="match status" value="1"/>
</dbReference>
<gene>
    <name evidence="2" type="ORF">D4T97_002260</name>
</gene>
<dbReference type="GO" id="GO:0000286">
    <property type="term" value="F:alanine dehydrogenase activity"/>
    <property type="evidence" value="ECO:0007669"/>
    <property type="project" value="TreeGrafter"/>
</dbReference>
<evidence type="ECO:0000313" key="2">
    <source>
        <dbReference type="EMBL" id="RST77333.1"/>
    </source>
</evidence>
<dbReference type="PANTHER" id="PTHR42795">
    <property type="entry name" value="ALANINE DEHYDROGENASE"/>
    <property type="match status" value="1"/>
</dbReference>
<dbReference type="SUPFAM" id="SSF52283">
    <property type="entry name" value="Formate/glycerate dehydrogenase catalytic domain-like"/>
    <property type="match status" value="1"/>
</dbReference>
<protein>
    <recommendedName>
        <fullName evidence="1">Alanine dehydrogenase/pyridine nucleotide transhydrogenase NAD(H)-binding domain-containing protein</fullName>
    </recommendedName>
</protein>
<evidence type="ECO:0000259" key="1">
    <source>
        <dbReference type="Pfam" id="PF01262"/>
    </source>
</evidence>
<dbReference type="GO" id="GO:0005886">
    <property type="term" value="C:plasma membrane"/>
    <property type="evidence" value="ECO:0007669"/>
    <property type="project" value="TreeGrafter"/>
</dbReference>
<sequence>MKWTATTTLCNVTLPYLLQMANKGVEEALVDNKYLRRGLTTYEGKLTLEETGRKQNRPYVTPEEALGI</sequence>
<dbReference type="AlphaFoldDB" id="A0A429Y7H8"/>